<dbReference type="Proteomes" id="UP000324222">
    <property type="component" value="Unassembled WGS sequence"/>
</dbReference>
<protein>
    <submittedName>
        <fullName evidence="2">Uncharacterized protein</fullName>
    </submittedName>
</protein>
<comment type="caution">
    <text evidence="2">The sequence shown here is derived from an EMBL/GenBank/DDBJ whole genome shotgun (WGS) entry which is preliminary data.</text>
</comment>
<keyword evidence="3" id="KW-1185">Reference proteome</keyword>
<evidence type="ECO:0000313" key="2">
    <source>
        <dbReference type="EMBL" id="MPC82907.1"/>
    </source>
</evidence>
<sequence>MLAGGGGAAGERRTARSHIHYPSSWASSCHSRRASRSGRRLPALSLNTNKSNITLAAAQHLVVSSSSIAGVLGEPRQCPVSCLGQGATETCRSTHACFTFTRGGIALLRQLHRAYFIATREGSERGSSPSKNDPWVVIPWDCCQNLLWSEWLREQKSASQPGVNQTRFLTLNHTSMAHSLSHAGDSHTILESSTRSPRRRGKCYGGSSRPRRPQHCTSGSPSSSAT</sequence>
<dbReference type="AlphaFoldDB" id="A0A5B7IMH9"/>
<proteinExistence type="predicted"/>
<feature type="compositionally biased region" description="Polar residues" evidence="1">
    <location>
        <begin position="215"/>
        <end position="226"/>
    </location>
</feature>
<evidence type="ECO:0000256" key="1">
    <source>
        <dbReference type="SAM" id="MobiDB-lite"/>
    </source>
</evidence>
<name>A0A5B7IMH9_PORTR</name>
<organism evidence="2 3">
    <name type="scientific">Portunus trituberculatus</name>
    <name type="common">Swimming crab</name>
    <name type="synonym">Neptunus trituberculatus</name>
    <dbReference type="NCBI Taxonomy" id="210409"/>
    <lineage>
        <taxon>Eukaryota</taxon>
        <taxon>Metazoa</taxon>
        <taxon>Ecdysozoa</taxon>
        <taxon>Arthropoda</taxon>
        <taxon>Crustacea</taxon>
        <taxon>Multicrustacea</taxon>
        <taxon>Malacostraca</taxon>
        <taxon>Eumalacostraca</taxon>
        <taxon>Eucarida</taxon>
        <taxon>Decapoda</taxon>
        <taxon>Pleocyemata</taxon>
        <taxon>Brachyura</taxon>
        <taxon>Eubrachyura</taxon>
        <taxon>Portunoidea</taxon>
        <taxon>Portunidae</taxon>
        <taxon>Portuninae</taxon>
        <taxon>Portunus</taxon>
    </lineage>
</organism>
<reference evidence="2 3" key="1">
    <citation type="submission" date="2019-05" db="EMBL/GenBank/DDBJ databases">
        <title>Another draft genome of Portunus trituberculatus and its Hox gene families provides insights of decapod evolution.</title>
        <authorList>
            <person name="Jeong J.-H."/>
            <person name="Song I."/>
            <person name="Kim S."/>
            <person name="Choi T."/>
            <person name="Kim D."/>
            <person name="Ryu S."/>
            <person name="Kim W."/>
        </authorList>
    </citation>
    <scope>NUCLEOTIDE SEQUENCE [LARGE SCALE GENOMIC DNA]</scope>
    <source>
        <tissue evidence="2">Muscle</tissue>
    </source>
</reference>
<evidence type="ECO:0000313" key="3">
    <source>
        <dbReference type="Proteomes" id="UP000324222"/>
    </source>
</evidence>
<dbReference type="EMBL" id="VSRR010061059">
    <property type="protein sequence ID" value="MPC82907.1"/>
    <property type="molecule type" value="Genomic_DNA"/>
</dbReference>
<feature type="region of interest" description="Disordered" evidence="1">
    <location>
        <begin position="180"/>
        <end position="226"/>
    </location>
</feature>
<gene>
    <name evidence="2" type="ORF">E2C01_077596</name>
</gene>
<accession>A0A5B7IMH9</accession>